<evidence type="ECO:0000313" key="4">
    <source>
        <dbReference type="Proteomes" id="UP000229740"/>
    </source>
</evidence>
<reference evidence="3 4" key="1">
    <citation type="submission" date="2017-10" db="EMBL/GenBank/DDBJ databases">
        <title>Novel microbial diversity and functional potential in the marine mammal oral microbiome.</title>
        <authorList>
            <person name="Dudek N.K."/>
            <person name="Sun C.L."/>
            <person name="Burstein D."/>
            <person name="Kantor R.S."/>
            <person name="Aliaga Goltsman D.S."/>
            <person name="Bik E.M."/>
            <person name="Thomas B.C."/>
            <person name="Banfield J.F."/>
            <person name="Relman D.A."/>
        </authorList>
    </citation>
    <scope>NUCLEOTIDE SEQUENCE [LARGE SCALE GENOMIC DNA]</scope>
    <source>
        <strain evidence="3">DOLZORAL124_49_17</strain>
    </source>
</reference>
<dbReference type="AlphaFoldDB" id="A0A2G6E8V6"/>
<accession>A0A2G6E8V6</accession>
<sequence>MTILPEPVRFTSQEYERFLDNYPHVERALSDPFISEEGETIPLIKHVNEGVLIYLDLLSCEQEKELGAAALRELNKRLLSERNYHPKIHIAILGITLATMIAIGWRLFFLQDVREPPLATPTAIPTPVHTSAPPRPVPTLRPTFSPIPTAKPIPTFTPKPRSTPTVKATPKPLYISGVYVQDANKNFVPELDGKYLVKPLEVLTLEVQLEHSEHREFSIEYTPMYGTLQAPSRYIAPNKPGEFDLIVVKVSDAESGLLLAQESVKIKIIDSY</sequence>
<feature type="region of interest" description="Disordered" evidence="1">
    <location>
        <begin position="121"/>
        <end position="144"/>
    </location>
</feature>
<proteinExistence type="predicted"/>
<protein>
    <submittedName>
        <fullName evidence="3">Uncharacterized protein</fullName>
    </submittedName>
</protein>
<dbReference type="EMBL" id="PDPS01000022">
    <property type="protein sequence ID" value="PID58513.1"/>
    <property type="molecule type" value="Genomic_DNA"/>
</dbReference>
<evidence type="ECO:0000256" key="1">
    <source>
        <dbReference type="SAM" id="MobiDB-lite"/>
    </source>
</evidence>
<keyword evidence="2" id="KW-1133">Transmembrane helix</keyword>
<dbReference type="Proteomes" id="UP000229740">
    <property type="component" value="Unassembled WGS sequence"/>
</dbReference>
<feature type="transmembrane region" description="Helical" evidence="2">
    <location>
        <begin position="88"/>
        <end position="108"/>
    </location>
</feature>
<keyword evidence="2" id="KW-0812">Transmembrane</keyword>
<evidence type="ECO:0000313" key="3">
    <source>
        <dbReference type="EMBL" id="PID58513.1"/>
    </source>
</evidence>
<comment type="caution">
    <text evidence="3">The sequence shown here is derived from an EMBL/GenBank/DDBJ whole genome shotgun (WGS) entry which is preliminary data.</text>
</comment>
<gene>
    <name evidence="3" type="ORF">CSB45_02920</name>
</gene>
<organism evidence="3 4">
    <name type="scientific">candidate division KSB3 bacterium</name>
    <dbReference type="NCBI Taxonomy" id="2044937"/>
    <lineage>
        <taxon>Bacteria</taxon>
        <taxon>candidate division KSB3</taxon>
    </lineage>
</organism>
<keyword evidence="2" id="KW-0472">Membrane</keyword>
<evidence type="ECO:0000256" key="2">
    <source>
        <dbReference type="SAM" id="Phobius"/>
    </source>
</evidence>
<name>A0A2G6E8V6_9BACT</name>